<sequence length="141" mass="16415">MEKREMEAVFLSDCVRESGYFVISHCVPQVNDRFFKVMEADVSTHLFFCCCCWFRHRRCFSLSIFIPFVLTPLHVFYKCNEHTDTVSAGRGSGAVAFFCLQRLIIHMVILSSFYHYWQQGAVTSHTHSVYHDAVCVCFLHV</sequence>
<gene>
    <name evidence="1" type="ORF">TCIL3000_7_4660</name>
</gene>
<protein>
    <submittedName>
        <fullName evidence="1">Uncharacterized protein</fullName>
    </submittedName>
</protein>
<evidence type="ECO:0000313" key="1">
    <source>
        <dbReference type="EMBL" id="CCC91652.1"/>
    </source>
</evidence>
<dbReference type="AlphaFoldDB" id="G0UQJ1"/>
<reference evidence="1" key="1">
    <citation type="journal article" date="2012" name="Proc. Natl. Acad. Sci. U.S.A.">
        <title>Antigenic diversity is generated by distinct evolutionary mechanisms in African trypanosome species.</title>
        <authorList>
            <person name="Jackson A.P."/>
            <person name="Berry A."/>
            <person name="Aslett M."/>
            <person name="Allison H.C."/>
            <person name="Burton P."/>
            <person name="Vavrova-Anderson J."/>
            <person name="Brown R."/>
            <person name="Browne H."/>
            <person name="Corton N."/>
            <person name="Hauser H."/>
            <person name="Gamble J."/>
            <person name="Gilderthorp R."/>
            <person name="Marcello L."/>
            <person name="McQuillan J."/>
            <person name="Otto T.D."/>
            <person name="Quail M.A."/>
            <person name="Sanders M.J."/>
            <person name="van Tonder A."/>
            <person name="Ginger M.L."/>
            <person name="Field M.C."/>
            <person name="Barry J.D."/>
            <person name="Hertz-Fowler C."/>
            <person name="Berriman M."/>
        </authorList>
    </citation>
    <scope>NUCLEOTIDE SEQUENCE</scope>
    <source>
        <strain evidence="1">IL3000</strain>
    </source>
</reference>
<name>G0UQJ1_TRYCI</name>
<accession>G0UQJ1</accession>
<proteinExistence type="predicted"/>
<organism evidence="1">
    <name type="scientific">Trypanosoma congolense (strain IL3000)</name>
    <dbReference type="NCBI Taxonomy" id="1068625"/>
    <lineage>
        <taxon>Eukaryota</taxon>
        <taxon>Discoba</taxon>
        <taxon>Euglenozoa</taxon>
        <taxon>Kinetoplastea</taxon>
        <taxon>Metakinetoplastina</taxon>
        <taxon>Trypanosomatida</taxon>
        <taxon>Trypanosomatidae</taxon>
        <taxon>Trypanosoma</taxon>
        <taxon>Nannomonas</taxon>
    </lineage>
</organism>
<dbReference type="EMBL" id="HE575320">
    <property type="protein sequence ID" value="CCC91652.1"/>
    <property type="molecule type" value="Genomic_DNA"/>
</dbReference>